<dbReference type="Proteomes" id="UP000051677">
    <property type="component" value="Unassembled WGS sequence"/>
</dbReference>
<dbReference type="EMBL" id="LKTM01000076">
    <property type="protein sequence ID" value="KQH79701.1"/>
    <property type="molecule type" value="Genomic_DNA"/>
</dbReference>
<evidence type="ECO:0000313" key="5">
    <source>
        <dbReference type="EMBL" id="ORV92228.1"/>
    </source>
</evidence>
<dbReference type="PANTHER" id="PTHR33055:SF16">
    <property type="entry name" value="TRANSPOSASE FOR INSERTION SEQUENCE ELEMENT IS1547"/>
    <property type="match status" value="1"/>
</dbReference>
<dbReference type="NCBIfam" id="NF033542">
    <property type="entry name" value="transpos_IS110"/>
    <property type="match status" value="1"/>
</dbReference>
<sequence length="351" mass="37881">MAGSKRLVSGGVDTHCATHHAAVIDRNGRLIADAEFSATPAGYASMLTWMRSKGKLGQVGVEGTGAYGAGLARYLHQQSIEVLEVPRPDRRLRRQRGKSDPIDAEAAARTVLAGKASGAPKLADGPIEAIRMLRVARNGAVKARTAALNTLRSIVITAPEPLRTQLRSLSSAQLVTACARLRPDPTNLLDPAQSAKQALRSIAQRAQHLDTETRSLRKQLDELTQTAAPATTAIFGLGPETVSALLVTIGDNPDRLRSEAAFAHLCGVAPIPASSGKTHRHRLHRGGDRASNSALHIATVVRLRYDPRSRAYADRRTTEGLSMPEIIRCQKRYLAREIFHALRADYAQLST</sequence>
<dbReference type="GO" id="GO:0004803">
    <property type="term" value="F:transposase activity"/>
    <property type="evidence" value="ECO:0007669"/>
    <property type="project" value="InterPro"/>
</dbReference>
<proteinExistence type="predicted"/>
<dbReference type="PANTHER" id="PTHR33055">
    <property type="entry name" value="TRANSPOSASE FOR INSERTION SEQUENCE ELEMENT IS1111A"/>
    <property type="match status" value="1"/>
</dbReference>
<dbReference type="EMBL" id="LQOY01000050">
    <property type="protein sequence ID" value="ORV92228.1"/>
    <property type="molecule type" value="Genomic_DNA"/>
</dbReference>
<dbReference type="OrthoDB" id="4337860at2"/>
<reference evidence="4 7" key="3">
    <citation type="submission" date="2016-06" db="EMBL/GenBank/DDBJ databases">
        <authorList>
            <person name="Kjaerup R.B."/>
            <person name="Dalgaard T.S."/>
            <person name="Juul-Madsen H.R."/>
        </authorList>
    </citation>
    <scope>NUCLEOTIDE SEQUENCE [LARGE SCALE GENOMIC DNA]</scope>
    <source>
        <strain evidence="4 7">1245752.6</strain>
    </source>
</reference>
<organism evidence="3 6">
    <name type="scientific">Mycobacterium gordonae</name>
    <dbReference type="NCBI Taxonomy" id="1778"/>
    <lineage>
        <taxon>Bacteria</taxon>
        <taxon>Bacillati</taxon>
        <taxon>Actinomycetota</taxon>
        <taxon>Actinomycetes</taxon>
        <taxon>Mycobacteriales</taxon>
        <taxon>Mycobacteriaceae</taxon>
        <taxon>Mycobacterium</taxon>
    </lineage>
</organism>
<dbReference type="GO" id="GO:0003677">
    <property type="term" value="F:DNA binding"/>
    <property type="evidence" value="ECO:0007669"/>
    <property type="project" value="InterPro"/>
</dbReference>
<feature type="domain" description="Transposase IS110-like N-terminal" evidence="1">
    <location>
        <begin position="11"/>
        <end position="154"/>
    </location>
</feature>
<name>A0A0Q2QIL4_MYCGO</name>
<protein>
    <submittedName>
        <fullName evidence="3">Transposase</fullName>
    </submittedName>
</protein>
<feature type="domain" description="Transposase IS116/IS110/IS902 C-terminal" evidence="2">
    <location>
        <begin position="233"/>
        <end position="312"/>
    </location>
</feature>
<dbReference type="Proteomes" id="UP000193928">
    <property type="component" value="Unassembled WGS sequence"/>
</dbReference>
<gene>
    <name evidence="4" type="ORF">A9W98_26925</name>
    <name evidence="3" type="ORF">AO501_23535</name>
    <name evidence="5" type="ORF">AWC08_19620</name>
</gene>
<keyword evidence="8" id="KW-1185">Reference proteome</keyword>
<dbReference type="EMBL" id="MAEM01000391">
    <property type="protein sequence ID" value="OBS00056.1"/>
    <property type="molecule type" value="Genomic_DNA"/>
</dbReference>
<dbReference type="InterPro" id="IPR003346">
    <property type="entry name" value="Transposase_20"/>
</dbReference>
<accession>A0A0Q2QIL4</accession>
<dbReference type="InterPro" id="IPR002525">
    <property type="entry name" value="Transp_IS110-like_N"/>
</dbReference>
<evidence type="ECO:0000313" key="7">
    <source>
        <dbReference type="Proteomes" id="UP000093757"/>
    </source>
</evidence>
<dbReference type="AlphaFoldDB" id="A0A0Q2QIL4"/>
<evidence type="ECO:0000313" key="8">
    <source>
        <dbReference type="Proteomes" id="UP000193928"/>
    </source>
</evidence>
<evidence type="ECO:0000313" key="4">
    <source>
        <dbReference type="EMBL" id="OBS00056.1"/>
    </source>
</evidence>
<dbReference type="Pfam" id="PF01548">
    <property type="entry name" value="DEDD_Tnp_IS110"/>
    <property type="match status" value="1"/>
</dbReference>
<evidence type="ECO:0000313" key="3">
    <source>
        <dbReference type="EMBL" id="KQH79701.1"/>
    </source>
</evidence>
<reference evidence="3 6" key="1">
    <citation type="submission" date="2015-10" db="EMBL/GenBank/DDBJ databases">
        <title>Mycobacterium gordonae draft genome assembly.</title>
        <authorList>
            <person name="Ustinova V."/>
            <person name="Smirnova T."/>
            <person name="Blagodatskikh K."/>
            <person name="Varlamov D."/>
            <person name="Larionova E."/>
            <person name="Chernousova L."/>
        </authorList>
    </citation>
    <scope>NUCLEOTIDE SEQUENCE [LARGE SCALE GENOMIC DNA]</scope>
    <source>
        <strain evidence="3 6">CTRI 14-8773</strain>
    </source>
</reference>
<evidence type="ECO:0000259" key="1">
    <source>
        <dbReference type="Pfam" id="PF01548"/>
    </source>
</evidence>
<comment type="caution">
    <text evidence="3">The sequence shown here is derived from an EMBL/GenBank/DDBJ whole genome shotgun (WGS) entry which is preliminary data.</text>
</comment>
<dbReference type="Proteomes" id="UP000093757">
    <property type="component" value="Unassembled WGS sequence"/>
</dbReference>
<dbReference type="GO" id="GO:0006313">
    <property type="term" value="P:DNA transposition"/>
    <property type="evidence" value="ECO:0007669"/>
    <property type="project" value="InterPro"/>
</dbReference>
<reference evidence="5 8" key="2">
    <citation type="submission" date="2016-01" db="EMBL/GenBank/DDBJ databases">
        <title>The new phylogeny of the genus Mycobacterium.</title>
        <authorList>
            <person name="Tarcisio F."/>
            <person name="Conor M."/>
            <person name="Antonella G."/>
            <person name="Elisabetta G."/>
            <person name="Giulia F.S."/>
            <person name="Sara T."/>
            <person name="Anna F."/>
            <person name="Clotilde B."/>
            <person name="Roberto B."/>
            <person name="Veronica D.S."/>
            <person name="Fabio R."/>
            <person name="Monica P."/>
            <person name="Olivier J."/>
            <person name="Enrico T."/>
            <person name="Nicola S."/>
        </authorList>
    </citation>
    <scope>NUCLEOTIDE SEQUENCE [LARGE SCALE GENOMIC DNA]</scope>
    <source>
        <strain evidence="5 8">DSM 44160</strain>
    </source>
</reference>
<dbReference type="RefSeq" id="WP_055577414.1">
    <property type="nucleotide sequence ID" value="NZ_JACKSU010000112.1"/>
</dbReference>
<dbReference type="Pfam" id="PF02371">
    <property type="entry name" value="Transposase_20"/>
    <property type="match status" value="1"/>
</dbReference>
<dbReference type="InterPro" id="IPR047650">
    <property type="entry name" value="Transpos_IS110"/>
</dbReference>
<evidence type="ECO:0000259" key="2">
    <source>
        <dbReference type="Pfam" id="PF02371"/>
    </source>
</evidence>
<evidence type="ECO:0000313" key="6">
    <source>
        <dbReference type="Proteomes" id="UP000051677"/>
    </source>
</evidence>